<protein>
    <submittedName>
        <fullName evidence="1">Uncharacterized protein</fullName>
    </submittedName>
</protein>
<feature type="non-terminal residue" evidence="1">
    <location>
        <position position="204"/>
    </location>
</feature>
<reference evidence="1 2" key="1">
    <citation type="journal article" date="2013" name="Curr. Biol.">
        <title>The Genome of the Foraminiferan Reticulomyxa filosa.</title>
        <authorList>
            <person name="Glockner G."/>
            <person name="Hulsmann N."/>
            <person name="Schleicher M."/>
            <person name="Noegel A.A."/>
            <person name="Eichinger L."/>
            <person name="Gallinger C."/>
            <person name="Pawlowski J."/>
            <person name="Sierra R."/>
            <person name="Euteneuer U."/>
            <person name="Pillet L."/>
            <person name="Moustafa A."/>
            <person name="Platzer M."/>
            <person name="Groth M."/>
            <person name="Szafranski K."/>
            <person name="Schliwa M."/>
        </authorList>
    </citation>
    <scope>NUCLEOTIDE SEQUENCE [LARGE SCALE GENOMIC DNA]</scope>
</reference>
<organism evidence="1 2">
    <name type="scientific">Reticulomyxa filosa</name>
    <dbReference type="NCBI Taxonomy" id="46433"/>
    <lineage>
        <taxon>Eukaryota</taxon>
        <taxon>Sar</taxon>
        <taxon>Rhizaria</taxon>
        <taxon>Retaria</taxon>
        <taxon>Foraminifera</taxon>
        <taxon>Monothalamids</taxon>
        <taxon>Reticulomyxidae</taxon>
        <taxon>Reticulomyxa</taxon>
    </lineage>
</organism>
<name>X6LI96_RETFI</name>
<dbReference type="EMBL" id="ASPP01041121">
    <property type="protein sequence ID" value="ETO00410.1"/>
    <property type="molecule type" value="Genomic_DNA"/>
</dbReference>
<proteinExistence type="predicted"/>
<accession>X6LI96</accession>
<dbReference type="Proteomes" id="UP000023152">
    <property type="component" value="Unassembled WGS sequence"/>
</dbReference>
<evidence type="ECO:0000313" key="1">
    <source>
        <dbReference type="EMBL" id="ETO00410.1"/>
    </source>
</evidence>
<keyword evidence="2" id="KW-1185">Reference proteome</keyword>
<sequence>MDVTMSSAVPAMMMMTTTITKRSPYSPLFIVNYFNTLDWCCVHQYLDAATVDVCRRELMLLCAIDYKKQQRRVNQSIIGSTTQKSLHYLANQNKGLDIDNVLVALGPAEWIYLDNILYQQSSPSLLSQRNRHCGYERISRILDGGIIIIEINAHSNTTNSRGCCYLVDFCASVLFPVPGAIIRSWVHCLKKFFFICTYLIKNIF</sequence>
<comment type="caution">
    <text evidence="1">The sequence shown here is derived from an EMBL/GenBank/DDBJ whole genome shotgun (WGS) entry which is preliminary data.</text>
</comment>
<dbReference type="AlphaFoldDB" id="X6LI96"/>
<evidence type="ECO:0000313" key="2">
    <source>
        <dbReference type="Proteomes" id="UP000023152"/>
    </source>
</evidence>
<gene>
    <name evidence="1" type="ORF">RFI_37037</name>
</gene>